<evidence type="ECO:0000313" key="2">
    <source>
        <dbReference type="Proteomes" id="UP000234681"/>
    </source>
</evidence>
<dbReference type="Proteomes" id="UP000234681">
    <property type="component" value="Chromosome 1"/>
</dbReference>
<sequence>RGRVGFLFAVVASLQKLDLHLK</sequence>
<dbReference type="EMBL" id="CH474075">
    <property type="protein sequence ID" value="EDL75896.1"/>
    <property type="molecule type" value="Genomic_DNA"/>
</dbReference>
<dbReference type="AlphaFoldDB" id="A6KNS7"/>
<feature type="non-terminal residue" evidence="1">
    <location>
        <position position="22"/>
    </location>
</feature>
<proteinExistence type="predicted"/>
<protein>
    <submittedName>
        <fullName evidence="1">RCG22636</fullName>
    </submittedName>
</protein>
<reference evidence="2" key="1">
    <citation type="submission" date="2005-09" db="EMBL/GenBank/DDBJ databases">
        <authorList>
            <person name="Mural R.J."/>
            <person name="Li P.W."/>
            <person name="Adams M.D."/>
            <person name="Amanatides P.G."/>
            <person name="Baden-Tillson H."/>
            <person name="Barnstead M."/>
            <person name="Chin S.H."/>
            <person name="Dew I."/>
            <person name="Evans C.A."/>
            <person name="Ferriera S."/>
            <person name="Flanigan M."/>
            <person name="Fosler C."/>
            <person name="Glodek A."/>
            <person name="Gu Z."/>
            <person name="Holt R.A."/>
            <person name="Jennings D."/>
            <person name="Kraft C.L."/>
            <person name="Lu F."/>
            <person name="Nguyen T."/>
            <person name="Nusskern D.R."/>
            <person name="Pfannkoch C.M."/>
            <person name="Sitter C."/>
            <person name="Sutton G.G."/>
            <person name="Venter J.C."/>
            <person name="Wang Z."/>
            <person name="Woodage T."/>
            <person name="Zheng X.H."/>
            <person name="Zhong F."/>
        </authorList>
    </citation>
    <scope>NUCLEOTIDE SEQUENCE [LARGE SCALE GENOMIC DNA]</scope>
    <source>
        <strain>BN</strain>
        <strain evidence="2">Sprague-Dawley</strain>
    </source>
</reference>
<name>A6KNS7_RAT</name>
<accession>A6KNS7</accession>
<feature type="non-terminal residue" evidence="1">
    <location>
        <position position="1"/>
    </location>
</feature>
<evidence type="ECO:0000313" key="1">
    <source>
        <dbReference type="EMBL" id="EDL75896.1"/>
    </source>
</evidence>
<gene>
    <name evidence="1" type="ORF">rCG_22636</name>
</gene>
<organism evidence="1 2">
    <name type="scientific">Rattus norvegicus</name>
    <name type="common">Rat</name>
    <dbReference type="NCBI Taxonomy" id="10116"/>
    <lineage>
        <taxon>Eukaryota</taxon>
        <taxon>Metazoa</taxon>
        <taxon>Chordata</taxon>
        <taxon>Craniata</taxon>
        <taxon>Vertebrata</taxon>
        <taxon>Euteleostomi</taxon>
        <taxon>Mammalia</taxon>
        <taxon>Eutheria</taxon>
        <taxon>Euarchontoglires</taxon>
        <taxon>Glires</taxon>
        <taxon>Rodentia</taxon>
        <taxon>Myomorpha</taxon>
        <taxon>Muroidea</taxon>
        <taxon>Muridae</taxon>
        <taxon>Murinae</taxon>
        <taxon>Rattus</taxon>
    </lineage>
</organism>